<protein>
    <submittedName>
        <fullName evidence="1">Uncharacterized protein</fullName>
    </submittedName>
</protein>
<dbReference type="KEGG" id="manr:MPAN_006560"/>
<keyword evidence="2" id="KW-1185">Reference proteome</keyword>
<proteinExistence type="predicted"/>
<evidence type="ECO:0000313" key="2">
    <source>
        <dbReference type="Proteomes" id="UP000620133"/>
    </source>
</evidence>
<organism evidence="1 2">
    <name type="scientific">Mariniplasma anaerobium</name>
    <dbReference type="NCBI Taxonomy" id="2735436"/>
    <lineage>
        <taxon>Bacteria</taxon>
        <taxon>Bacillati</taxon>
        <taxon>Mycoplasmatota</taxon>
        <taxon>Mollicutes</taxon>
        <taxon>Acholeplasmatales</taxon>
        <taxon>Acholeplasmataceae</taxon>
        <taxon>Mariniplasma</taxon>
    </lineage>
</organism>
<dbReference type="EMBL" id="AP024412">
    <property type="protein sequence ID" value="BCR35763.1"/>
    <property type="molecule type" value="Genomic_DNA"/>
</dbReference>
<name>A0A7U9TGL0_9MOLU</name>
<dbReference type="RefSeq" id="WP_176238599.1">
    <property type="nucleotide sequence ID" value="NZ_AP024412.1"/>
</dbReference>
<reference evidence="1" key="1">
    <citation type="submission" date="2021-01" db="EMBL/GenBank/DDBJ databases">
        <title>Draft genome sequence of Acholeplasmataceae bacterium strain Mahy22.</title>
        <authorList>
            <person name="Watanabe M."/>
            <person name="Kojima H."/>
            <person name="Fukui M."/>
        </authorList>
    </citation>
    <scope>NUCLEOTIDE SEQUENCE</scope>
    <source>
        <strain evidence="1">Mahy22</strain>
    </source>
</reference>
<gene>
    <name evidence="1" type="ORF">MPAN_006560</name>
</gene>
<accession>A0A7U9TGL0</accession>
<sequence length="281" mass="33125">MKKRYIIIMVSIVVLLLLFLFPVSLLQTPNLTAFEYLELKPYITIGNIIIIVPSSTLIVYLLGIITIYIGIRLYKLDASYKKYWGISLILWGVGTLLAGTSYQGLGYELKCSGQAFCLFTSWFELSYLYMTALSITMMAYAVAKKSLNEKYMDTYLMVINIGFIVYTISLVFGTIFEIKLWITYEWFLLFFLLYFVSFFVVNFKNNKRNPNTLDKKFVFVWTLMLIINVLYFIYFYSGIPESLYNNYQIWFSANDVLHIGLIYWMYYIYKTVKRNNKDIIK</sequence>
<dbReference type="Proteomes" id="UP000620133">
    <property type="component" value="Chromosome"/>
</dbReference>
<evidence type="ECO:0000313" key="1">
    <source>
        <dbReference type="EMBL" id="BCR35763.1"/>
    </source>
</evidence>
<dbReference type="InterPro" id="IPR054235">
    <property type="entry name" value="DUF6962"/>
</dbReference>
<dbReference type="Pfam" id="PF22285">
    <property type="entry name" value="DUF6962"/>
    <property type="match status" value="1"/>
</dbReference>
<dbReference type="AlphaFoldDB" id="A0A7U9TGL0"/>